<dbReference type="Gene3D" id="1.10.510.10">
    <property type="entry name" value="Transferase(Phosphotransferase) domain 1"/>
    <property type="match status" value="2"/>
</dbReference>
<keyword evidence="5" id="KW-0067">ATP-binding</keyword>
<evidence type="ECO:0000256" key="4">
    <source>
        <dbReference type="ARBA" id="ARBA00022777"/>
    </source>
</evidence>
<evidence type="ECO:0000256" key="1">
    <source>
        <dbReference type="ARBA" id="ARBA00022527"/>
    </source>
</evidence>
<keyword evidence="4" id="KW-0418">Kinase</keyword>
<keyword evidence="1" id="KW-0723">Serine/threonine-protein kinase</keyword>
<dbReference type="PANTHER" id="PTHR24349">
    <property type="entry name" value="SERINE/THREONINE-PROTEIN KINASE"/>
    <property type="match status" value="1"/>
</dbReference>
<dbReference type="InterPro" id="IPR050205">
    <property type="entry name" value="CDPK_Ser/Thr_kinases"/>
</dbReference>
<evidence type="ECO:0000259" key="6">
    <source>
        <dbReference type="PROSITE" id="PS50011"/>
    </source>
</evidence>
<name>Q7XQX0_ORYSJ</name>
<evidence type="ECO:0000256" key="5">
    <source>
        <dbReference type="ARBA" id="ARBA00022840"/>
    </source>
</evidence>
<gene>
    <name evidence="7" type="ORF">OSJNBa0014K14.5</name>
</gene>
<dbReference type="GO" id="GO:0005524">
    <property type="term" value="F:ATP binding"/>
    <property type="evidence" value="ECO:0007669"/>
    <property type="project" value="UniProtKB-KW"/>
</dbReference>
<organism evidence="7">
    <name type="scientific">Oryza sativa subsp. japonica</name>
    <name type="common">Rice</name>
    <dbReference type="NCBI Taxonomy" id="39947"/>
    <lineage>
        <taxon>Eukaryota</taxon>
        <taxon>Viridiplantae</taxon>
        <taxon>Streptophyta</taxon>
        <taxon>Embryophyta</taxon>
        <taxon>Tracheophyta</taxon>
        <taxon>Spermatophyta</taxon>
        <taxon>Magnoliopsida</taxon>
        <taxon>Liliopsida</taxon>
        <taxon>Poales</taxon>
        <taxon>Poaceae</taxon>
        <taxon>BOP clade</taxon>
        <taxon>Oryzoideae</taxon>
        <taxon>Oryzeae</taxon>
        <taxon>Oryzinae</taxon>
        <taxon>Oryza</taxon>
        <taxon>Oryza sativa</taxon>
    </lineage>
</organism>
<dbReference type="EMBL" id="AL606604">
    <property type="protein sequence ID" value="CAE02933.3"/>
    <property type="molecule type" value="Genomic_DNA"/>
</dbReference>
<evidence type="ECO:0000313" key="7">
    <source>
        <dbReference type="EMBL" id="CAE02933.3"/>
    </source>
</evidence>
<dbReference type="Gene3D" id="3.30.200.20">
    <property type="entry name" value="Phosphorylase Kinase, domain 1"/>
    <property type="match status" value="1"/>
</dbReference>
<dbReference type="SMART" id="SM00220">
    <property type="entry name" value="S_TKc"/>
    <property type="match status" value="1"/>
</dbReference>
<evidence type="ECO:0000256" key="3">
    <source>
        <dbReference type="ARBA" id="ARBA00022741"/>
    </source>
</evidence>
<reference evidence="7" key="1">
    <citation type="journal article" date="2002" name="Nature">
        <title>Sequence and analysis of rice chromosome 4.</title>
        <authorList>
            <person name="Feng Q."/>
            <person name="Zhang Y."/>
            <person name="Hao P."/>
            <person name="Wang S."/>
            <person name="Fu G."/>
            <person name="Huang Y."/>
            <person name="Li Y."/>
            <person name="Zhu J."/>
            <person name="Liu Y."/>
            <person name="Hu X."/>
            <person name="Jia P."/>
            <person name="Zhang Y."/>
            <person name="Zhao Q."/>
            <person name="Ying K."/>
            <person name="Yu S."/>
            <person name="Tang Y."/>
            <person name="Weng Q."/>
            <person name="Zhang L."/>
            <person name="Lu Y."/>
            <person name="Mu J."/>
            <person name="Lu Y."/>
            <person name="Zhang L.S."/>
            <person name="Yu Z."/>
            <person name="Fan D."/>
            <person name="Liu X."/>
            <person name="Lu T."/>
            <person name="Li C."/>
            <person name="Wu Y."/>
            <person name="Sun T."/>
            <person name="Lei H."/>
            <person name="Li T."/>
            <person name="Hu H."/>
            <person name="Guan J."/>
            <person name="Wu M."/>
            <person name="Zhang R."/>
            <person name="Zhou B."/>
            <person name="Chen Z."/>
            <person name="Chen L."/>
            <person name="Jin Z."/>
            <person name="Wang R."/>
            <person name="Yin H."/>
            <person name="Cai Z."/>
            <person name="Ren S."/>
            <person name="Lv G."/>
            <person name="Gu W."/>
            <person name="Zhu G."/>
            <person name="Tu Y."/>
            <person name="Jia J."/>
            <person name="Zhang Y."/>
            <person name="Chen J."/>
            <person name="Kang H."/>
            <person name="Chen X."/>
            <person name="Shao C."/>
            <person name="Sun Y."/>
            <person name="Hu Q."/>
            <person name="Zhang X."/>
            <person name="Zhang W."/>
            <person name="Wang L."/>
            <person name="Ding C."/>
            <person name="Sheng H."/>
            <person name="Gu J."/>
            <person name="Chen S."/>
            <person name="Ni L."/>
            <person name="Zhu F."/>
            <person name="Chen W."/>
            <person name="Lan L."/>
            <person name="Lai Y."/>
            <person name="Cheng Z."/>
            <person name="Gu M."/>
            <person name="Jiang J."/>
            <person name="Li J."/>
            <person name="Hong G."/>
            <person name="Xue Y."/>
            <person name="Han B."/>
        </authorList>
    </citation>
    <scope>NUCLEOTIDE SEQUENCE</scope>
</reference>
<dbReference type="InterPro" id="IPR000719">
    <property type="entry name" value="Prot_kinase_dom"/>
</dbReference>
<dbReference type="SUPFAM" id="SSF56112">
    <property type="entry name" value="Protein kinase-like (PK-like)"/>
    <property type="match status" value="1"/>
</dbReference>
<dbReference type="InterPro" id="IPR011009">
    <property type="entry name" value="Kinase-like_dom_sf"/>
</dbReference>
<feature type="domain" description="Protein kinase" evidence="6">
    <location>
        <begin position="1"/>
        <end position="199"/>
    </location>
</feature>
<dbReference type="PROSITE" id="PS50011">
    <property type="entry name" value="PROTEIN_KINASE_DOM"/>
    <property type="match status" value="1"/>
</dbReference>
<evidence type="ECO:0000256" key="2">
    <source>
        <dbReference type="ARBA" id="ARBA00022679"/>
    </source>
</evidence>
<sequence length="256" mass="28822">MVARRWVGAGRQLRAPTTARRSPPPFNIVAIKDVCEDGRAVHIVMELFIVGELLDKIQEEGHYNERKAAEIKDDVLALSGFTELIGSPYYVAPEVLHRYVIDQNLRYCTYGPKSDVWSATVVLNVLMSGVPPFWAGHPWICESGVAINQALDPSVITWLKQFCNEQVKKLDLRAEVSEDRSKAYNAADLGEVRESEGFFFLNGFQVALEFLCKEDRYNVIDVKEVVLSVIESTPVLHLIDPKRIKFLAENLAGKES</sequence>
<keyword evidence="2" id="KW-0808">Transferase</keyword>
<proteinExistence type="predicted"/>
<dbReference type="Pfam" id="PF00069">
    <property type="entry name" value="Pkinase"/>
    <property type="match status" value="1"/>
</dbReference>
<dbReference type="AlphaFoldDB" id="Q7XQX0"/>
<protein>
    <submittedName>
        <fullName evidence="7">OSJNBa0014K14.5 protein</fullName>
    </submittedName>
</protein>
<keyword evidence="3" id="KW-0547">Nucleotide-binding</keyword>
<accession>Q7XQX0</accession>
<dbReference type="GO" id="GO:0004674">
    <property type="term" value="F:protein serine/threonine kinase activity"/>
    <property type="evidence" value="ECO:0007669"/>
    <property type="project" value="UniProtKB-KW"/>
</dbReference>